<dbReference type="PRINTS" id="PR00080">
    <property type="entry name" value="SDRFAMILY"/>
</dbReference>
<keyword evidence="2" id="KW-0560">Oxidoreductase</keyword>
<sequence>MSMLKGKYALVTGGAQGIGFACVKELLVNGIEGVTLADINKVRGEESTALLKREFGTEKVIFVAADVSKKDQVEGAFKKSIEHWKHLDILINNAGILGEQDWKPTLSTNCDGMLHGTLSGLEYMSTKQNGRGGVIVNMGSINGVYPNATIPVYSATKAFTVMLGRCFGDPIYYDHNGVKVLTICPGVTITEMIHNGPNLMSSESLCPNIHKVSQGLLERLKRQTCEELAKQILDVMIRVYLVYDKMSMLKGKYALVTGGAQGIGLACVKELLVNGIEGVTLVDINEVRGEESTALLKKEFGTEKLIFVAADVSKKDQVEGAFKKSIEHWKHLDVVINNAGLLGEQDWKPTLSTNCDGMLHGTLFGLEYMSTKQNGRGGVIVNMGSINGVYPNATLPVYSATKAFTVMLGRCFGDPIYYDHNGVKVLTICPGRTITEMVHNAPNLIASKSLCPNIQTVFQNRLMNLKPQTPEELAKQILEVMIRGGMYLVYDKMSMLKGKYALVTGGAQGIGLACVKELLVNGIEGVTLVDINEVRGEESTALLKKEFGTQKVIFVAADVSKKDQVEDAFKKSAEHWKRLDIVINNAGTLAEQDWESTLSTNCGGVLHGTLAGLEYMSKKQNGRGGIVVNMGSIAGVHPEIAMPVYSASKAFTVMLGRCFGDPIYYDHNGVTVLTICPGKTFTELQSNSPNLIASERLCPIIKEFYRTCDAAFISQTPEELAKLILEVMVRGNSGTVWIIAGNEATQVDFSATDRQGNV</sequence>
<dbReference type="Pfam" id="PF00106">
    <property type="entry name" value="adh_short"/>
    <property type="match status" value="3"/>
</dbReference>
<evidence type="ECO:0000256" key="2">
    <source>
        <dbReference type="ARBA" id="ARBA00023002"/>
    </source>
</evidence>
<accession>A0A5N4A5S8</accession>
<dbReference type="PROSITE" id="PS00061">
    <property type="entry name" value="ADH_SHORT"/>
    <property type="match status" value="3"/>
</dbReference>
<dbReference type="PANTHER" id="PTHR44229">
    <property type="entry name" value="15-HYDROXYPROSTAGLANDIN DEHYDROGENASE [NAD(+)]"/>
    <property type="match status" value="1"/>
</dbReference>
<dbReference type="SUPFAM" id="SSF51735">
    <property type="entry name" value="NAD(P)-binding Rossmann-fold domains"/>
    <property type="match status" value="3"/>
</dbReference>
<dbReference type="InterPro" id="IPR002347">
    <property type="entry name" value="SDR_fam"/>
</dbReference>
<dbReference type="GO" id="GO:0016616">
    <property type="term" value="F:oxidoreductase activity, acting on the CH-OH group of donors, NAD or NADP as acceptor"/>
    <property type="evidence" value="ECO:0007669"/>
    <property type="project" value="TreeGrafter"/>
</dbReference>
<dbReference type="PANTHER" id="PTHR44229:SF8">
    <property type="entry name" value="ALCOHOL DEHYDROGENASE-RELATED"/>
    <property type="match status" value="1"/>
</dbReference>
<dbReference type="GO" id="GO:0005737">
    <property type="term" value="C:cytoplasm"/>
    <property type="evidence" value="ECO:0007669"/>
    <property type="project" value="TreeGrafter"/>
</dbReference>
<evidence type="ECO:0000313" key="4">
    <source>
        <dbReference type="Proteomes" id="UP000327044"/>
    </source>
</evidence>
<dbReference type="AlphaFoldDB" id="A0A5N4A5S8"/>
<gene>
    <name evidence="3" type="ORF">PPYR_14578</name>
</gene>
<dbReference type="InterPro" id="IPR020904">
    <property type="entry name" value="Sc_DH/Rdtase_CS"/>
</dbReference>
<dbReference type="PROSITE" id="PS51257">
    <property type="entry name" value="PROKAR_LIPOPROTEIN"/>
    <property type="match status" value="1"/>
</dbReference>
<protein>
    <recommendedName>
        <fullName evidence="5">15-hydroxyprostaglandin dehydrogenase [NAD(+)]</fullName>
    </recommendedName>
</protein>
<comment type="similarity">
    <text evidence="1">Belongs to the short-chain dehydrogenases/reductases (SDR) family.</text>
</comment>
<dbReference type="InParanoid" id="A0A5N4A5S8"/>
<evidence type="ECO:0000256" key="1">
    <source>
        <dbReference type="ARBA" id="ARBA00006484"/>
    </source>
</evidence>
<name>A0A5N4A5S8_PHOPY</name>
<comment type="caution">
    <text evidence="3">The sequence shown here is derived from an EMBL/GenBank/DDBJ whole genome shotgun (WGS) entry which is preliminary data.</text>
</comment>
<dbReference type="PRINTS" id="PR00081">
    <property type="entry name" value="GDHRDH"/>
</dbReference>
<dbReference type="EMBL" id="VVIM01000010">
    <property type="protein sequence ID" value="KAB0792619.1"/>
    <property type="molecule type" value="Genomic_DNA"/>
</dbReference>
<keyword evidence="4" id="KW-1185">Reference proteome</keyword>
<reference evidence="3 4" key="1">
    <citation type="journal article" date="2018" name="Elife">
        <title>Firefly genomes illuminate parallel origins of bioluminescence in beetles.</title>
        <authorList>
            <person name="Fallon T.R."/>
            <person name="Lower S.E."/>
            <person name="Chang C.H."/>
            <person name="Bessho-Uehara M."/>
            <person name="Martin G.J."/>
            <person name="Bewick A.J."/>
            <person name="Behringer M."/>
            <person name="Debat H.J."/>
            <person name="Wong I."/>
            <person name="Day J.C."/>
            <person name="Suvorov A."/>
            <person name="Silva C.J."/>
            <person name="Stanger-Hall K.F."/>
            <person name="Hall D.W."/>
            <person name="Schmitz R.J."/>
            <person name="Nelson D.R."/>
            <person name="Lewis S.M."/>
            <person name="Shigenobu S."/>
            <person name="Bybee S.M."/>
            <person name="Larracuente A.M."/>
            <person name="Oba Y."/>
            <person name="Weng J.K."/>
        </authorList>
    </citation>
    <scope>NUCLEOTIDE SEQUENCE [LARGE SCALE GENOMIC DNA]</scope>
    <source>
        <strain evidence="3">1611_PpyrPB1</strain>
        <tissue evidence="3">Whole body</tissue>
    </source>
</reference>
<evidence type="ECO:0000313" key="3">
    <source>
        <dbReference type="EMBL" id="KAB0792619.1"/>
    </source>
</evidence>
<evidence type="ECO:0008006" key="5">
    <source>
        <dbReference type="Google" id="ProtNLM"/>
    </source>
</evidence>
<dbReference type="InterPro" id="IPR036291">
    <property type="entry name" value="NAD(P)-bd_dom_sf"/>
</dbReference>
<organism evidence="3 4">
    <name type="scientific">Photinus pyralis</name>
    <name type="common">Common eastern firefly</name>
    <name type="synonym">Lampyris pyralis</name>
    <dbReference type="NCBI Taxonomy" id="7054"/>
    <lineage>
        <taxon>Eukaryota</taxon>
        <taxon>Metazoa</taxon>
        <taxon>Ecdysozoa</taxon>
        <taxon>Arthropoda</taxon>
        <taxon>Hexapoda</taxon>
        <taxon>Insecta</taxon>
        <taxon>Pterygota</taxon>
        <taxon>Neoptera</taxon>
        <taxon>Endopterygota</taxon>
        <taxon>Coleoptera</taxon>
        <taxon>Polyphaga</taxon>
        <taxon>Elateriformia</taxon>
        <taxon>Elateroidea</taxon>
        <taxon>Lampyridae</taxon>
        <taxon>Lampyrinae</taxon>
        <taxon>Photinus</taxon>
    </lineage>
</organism>
<dbReference type="FunFam" id="3.40.50.720:FF:000084">
    <property type="entry name" value="Short-chain dehydrogenase reductase"/>
    <property type="match status" value="1"/>
</dbReference>
<dbReference type="Gene3D" id="3.40.50.720">
    <property type="entry name" value="NAD(P)-binding Rossmann-like Domain"/>
    <property type="match status" value="3"/>
</dbReference>
<proteinExistence type="inferred from homology"/>
<dbReference type="Proteomes" id="UP000327044">
    <property type="component" value="Unassembled WGS sequence"/>
</dbReference>
<dbReference type="FunFam" id="3.40.50.720:FF:000149">
    <property type="entry name" value="15-hydroxyprostaglandin dehydrogenase [NAD(+)]"/>
    <property type="match status" value="1"/>
</dbReference>